<dbReference type="AlphaFoldDB" id="A0A1A9KH31"/>
<evidence type="ECO:0000313" key="2">
    <source>
        <dbReference type="EMBL" id="ANI16804.1"/>
    </source>
</evidence>
<dbReference type="EMBL" id="CP015878">
    <property type="protein sequence ID" value="ANI16804.1"/>
    <property type="molecule type" value="Genomic_DNA"/>
</dbReference>
<accession>A0A1A9KH31</accession>
<sequence>MTPSKQAALLQGLPNVARKVFEQVPIQDAWEPIQIQTTLRAQARSNIDMHVLRGCLRTLKEAGLIKETSHGRFRRVDTRTSAANQKDKEPPMAKEQCPVTGQPAPADHDPIELFATLASELTSLADQVAASLKALAGRLEEAALAAEQHRERLAADVEAVRKFKAALAALP</sequence>
<dbReference type="Proteomes" id="UP000077748">
    <property type="component" value="Chromosome"/>
</dbReference>
<reference evidence="2 3" key="1">
    <citation type="submission" date="2016-05" db="EMBL/GenBank/DDBJ databases">
        <title>Genome Sequence of Pseudomonas citronellolis Strain SJTE-3, an Estrogens and Persistent Organic Pollutants degradation strain.</title>
        <authorList>
            <person name="Liang R."/>
        </authorList>
    </citation>
    <scope>NUCLEOTIDE SEQUENCE [LARGE SCALE GENOMIC DNA]</scope>
    <source>
        <strain evidence="2 3">SJTE-3</strain>
    </source>
</reference>
<feature type="region of interest" description="Disordered" evidence="1">
    <location>
        <begin position="76"/>
        <end position="104"/>
    </location>
</feature>
<evidence type="ECO:0000313" key="3">
    <source>
        <dbReference type="Proteomes" id="UP000077748"/>
    </source>
</evidence>
<proteinExistence type="predicted"/>
<name>A0A1A9KH31_9PSED</name>
<protein>
    <submittedName>
        <fullName evidence="2">Uncharacterized protein</fullName>
    </submittedName>
</protein>
<gene>
    <name evidence="2" type="ORF">A9C11_23780</name>
</gene>
<dbReference type="RefSeq" id="WP_064584057.1">
    <property type="nucleotide sequence ID" value="NZ_CP015878.1"/>
</dbReference>
<evidence type="ECO:0000256" key="1">
    <source>
        <dbReference type="SAM" id="MobiDB-lite"/>
    </source>
</evidence>
<organism evidence="2 3">
    <name type="scientific">Pseudomonas citronellolis</name>
    <dbReference type="NCBI Taxonomy" id="53408"/>
    <lineage>
        <taxon>Bacteria</taxon>
        <taxon>Pseudomonadati</taxon>
        <taxon>Pseudomonadota</taxon>
        <taxon>Gammaproteobacteria</taxon>
        <taxon>Pseudomonadales</taxon>
        <taxon>Pseudomonadaceae</taxon>
        <taxon>Pseudomonas</taxon>
    </lineage>
</organism>